<dbReference type="InterPro" id="IPR038765">
    <property type="entry name" value="Papain-like_cys_pep_sf"/>
</dbReference>
<dbReference type="Pfam" id="PF13559">
    <property type="entry name" value="DUF4129"/>
    <property type="match status" value="1"/>
</dbReference>
<dbReference type="eggNOG" id="COG1305">
    <property type="taxonomic scope" value="Bacteria"/>
</dbReference>
<feature type="transmembrane region" description="Helical" evidence="1">
    <location>
        <begin position="75"/>
        <end position="96"/>
    </location>
</feature>
<feature type="transmembrane region" description="Helical" evidence="1">
    <location>
        <begin position="592"/>
        <end position="615"/>
    </location>
</feature>
<dbReference type="InterPro" id="IPR002931">
    <property type="entry name" value="Transglutaminase-like"/>
</dbReference>
<dbReference type="InterPro" id="IPR025403">
    <property type="entry name" value="TgpA-like_C"/>
</dbReference>
<dbReference type="KEGG" id="cyn:Cyan7425_1077"/>
<dbReference type="Pfam" id="PF11992">
    <property type="entry name" value="TgpA_N"/>
    <property type="match status" value="1"/>
</dbReference>
<feature type="transmembrane region" description="Helical" evidence="1">
    <location>
        <begin position="150"/>
        <end position="169"/>
    </location>
</feature>
<evidence type="ECO:0000259" key="2">
    <source>
        <dbReference type="SMART" id="SM00460"/>
    </source>
</evidence>
<dbReference type="OrthoDB" id="9804872at2"/>
<dbReference type="Gene3D" id="3.10.620.30">
    <property type="match status" value="1"/>
</dbReference>
<reference evidence="3" key="1">
    <citation type="submission" date="2009-01" db="EMBL/GenBank/DDBJ databases">
        <title>Complete sequence of chromosome Cyanothece sp. PCC 7425.</title>
        <authorList>
            <consortium name="US DOE Joint Genome Institute"/>
            <person name="Lucas S."/>
            <person name="Copeland A."/>
            <person name="Lapidus A."/>
            <person name="Glavina del Rio T."/>
            <person name="Dalin E."/>
            <person name="Tice H."/>
            <person name="Bruce D."/>
            <person name="Goodwin L."/>
            <person name="Pitluck S."/>
            <person name="Sims D."/>
            <person name="Meineke L."/>
            <person name="Brettin T."/>
            <person name="Detter J.C."/>
            <person name="Han C."/>
            <person name="Larimer F."/>
            <person name="Land M."/>
            <person name="Hauser L."/>
            <person name="Kyrpides N."/>
            <person name="Ovchinnikova G."/>
            <person name="Liberton M."/>
            <person name="Stoeckel J."/>
            <person name="Banerjee A."/>
            <person name="Singh A."/>
            <person name="Page L."/>
            <person name="Sato H."/>
            <person name="Zhao L."/>
            <person name="Sherman L."/>
            <person name="Pakrasi H."/>
            <person name="Richardson P."/>
        </authorList>
    </citation>
    <scope>NUCLEOTIDE SEQUENCE</scope>
    <source>
        <strain evidence="3">PCC 7425</strain>
    </source>
</reference>
<feature type="transmembrane region" description="Helical" evidence="1">
    <location>
        <begin position="199"/>
        <end position="220"/>
    </location>
</feature>
<accession>B8HY24</accession>
<dbReference type="SMART" id="SM00460">
    <property type="entry name" value="TGc"/>
    <property type="match status" value="1"/>
</dbReference>
<keyword evidence="1" id="KW-0472">Membrane</keyword>
<dbReference type="PANTHER" id="PTHR42736:SF1">
    <property type="entry name" value="PROTEIN-GLUTAMINE GAMMA-GLUTAMYLTRANSFERASE"/>
    <property type="match status" value="1"/>
</dbReference>
<dbReference type="SUPFAM" id="SSF54001">
    <property type="entry name" value="Cysteine proteinases"/>
    <property type="match status" value="1"/>
</dbReference>
<feature type="transmembrane region" description="Helical" evidence="1">
    <location>
        <begin position="622"/>
        <end position="651"/>
    </location>
</feature>
<keyword evidence="1" id="KW-0812">Transmembrane</keyword>
<dbReference type="EMBL" id="CP001344">
    <property type="protein sequence ID" value="ACL43463.1"/>
    <property type="molecule type" value="Genomic_DNA"/>
</dbReference>
<proteinExistence type="predicted"/>
<name>B8HY24_CYAP4</name>
<evidence type="ECO:0000313" key="3">
    <source>
        <dbReference type="EMBL" id="ACL43463.1"/>
    </source>
</evidence>
<dbReference type="InterPro" id="IPR052901">
    <property type="entry name" value="Bact_TGase-like"/>
</dbReference>
<dbReference type="InterPro" id="IPR021878">
    <property type="entry name" value="TgpA_N"/>
</dbReference>
<keyword evidence="1" id="KW-1133">Transmembrane helix</keyword>
<protein>
    <submittedName>
        <fullName evidence="3">Transglutaminase domain protein</fullName>
    </submittedName>
</protein>
<dbReference type="STRING" id="395961.Cyan7425_1077"/>
<dbReference type="AlphaFoldDB" id="B8HY24"/>
<dbReference type="HOGENOM" id="CLU_369128_0_0_3"/>
<evidence type="ECO:0000256" key="1">
    <source>
        <dbReference type="SAM" id="Phobius"/>
    </source>
</evidence>
<feature type="domain" description="Transglutaminase-like" evidence="2">
    <location>
        <begin position="500"/>
        <end position="571"/>
    </location>
</feature>
<gene>
    <name evidence="3" type="ordered locus">Cyan7425_1077</name>
</gene>
<dbReference type="PANTHER" id="PTHR42736">
    <property type="entry name" value="PROTEIN-GLUTAMINE GAMMA-GLUTAMYLTRANSFERASE"/>
    <property type="match status" value="1"/>
</dbReference>
<organism evidence="3">
    <name type="scientific">Cyanothece sp. (strain PCC 7425 / ATCC 29141)</name>
    <dbReference type="NCBI Taxonomy" id="395961"/>
    <lineage>
        <taxon>Bacteria</taxon>
        <taxon>Bacillati</taxon>
        <taxon>Cyanobacteriota</taxon>
        <taxon>Cyanophyceae</taxon>
        <taxon>Gomontiellales</taxon>
        <taxon>Cyanothecaceae</taxon>
        <taxon>Cyanothece</taxon>
    </lineage>
</organism>
<sequence>MLRPAQLHLRLRQSRPSPLEAEDSLPLRILVQALVLVGIVATDVAASTSNSFWAIPLSIVGAVWSGYSRRQRNTLVKFGIAVGMIAALVVFLGQLARQTEDSRIILTQLLIQLQVLHSFDLPRRKDLGYSTVIGLILLGVAGTLSQTTAFGIFLLLFLAIALPVLVLDYRSRLGLETQPLPQQRAFLLWRKPGRSLKRLPFYLVIFAATVGLGLIIFAVMPRLPGYQLRTFPVSAAIDVQGEFDGQRVVNPGYVSSGGSGAVGGGEGKLAEQAFDPNFYYGFNNEINQNLRGDLIPQTLMRVRSQAAGFWRVLAFDRYTGQGWQLSRNEETKILKRSNWSYQFSLPKLTPHRSTKEVVQTYTIVSSFTNLIPALGQPRELYFPTREVAFDPTGGLRSPVTLPEGLTYTVVSDVPYRDRSLLRTAPTIYPAEITRTYLQVPESIKTKVRQQAEAVLASANRPITEPYEQALFLAQALKQKYALQFEIPPLGKDEDLVEAFLFRFEGGYPDHFSTVLTIMLRSLGIPARLVTGLDAGEFNPFTGLYIVKNTDAYALTEVYFPGFGWFAFDPIPGHPLVPPSVEVDQTFTVLQQFWNWVAGWLPSPVTGFLVGLFTWLGAAISRFLGLFSSGLGGVVTATLITLGGVALGWFGWQCLQLWDYHRRLARLSPIERLYQQMLDWLALRGIVRQPWQTPLEYVQQVRQTANIAWTEIVTDISQSYMSWRYGGQQPDLSRLQQQLRTLRKMHHTGWQHPLQKWMRKPIKPSSSSAKL</sequence>
<dbReference type="Pfam" id="PF01841">
    <property type="entry name" value="Transglut_core"/>
    <property type="match status" value="1"/>
</dbReference>